<dbReference type="Proteomes" id="UP001302126">
    <property type="component" value="Unassembled WGS sequence"/>
</dbReference>
<evidence type="ECO:0000313" key="2">
    <source>
        <dbReference type="Proteomes" id="UP001302126"/>
    </source>
</evidence>
<keyword evidence="2" id="KW-1185">Reference proteome</keyword>
<sequence>MPVSCGPLAKCNVVGMVCGEDGLGERRLPESEAARMEYQTVIPEVTIAPLSRINLVARPGSGIFPQLSLDTFLVNPHSHVKDIDRFRYDVSAACLGTGAFVSKSRSRLICMPTLQYLYITHIAPPDCGVGPAGDSVTPARLEVVVLSVIVIVNVKVLYREGWIDEKWSLLTGTINPTTRRIVWSRVEVTEGEGLMFLACELYRLDRSLLRYYVLDSSRDHGISDFHLDIANPELLTTPDLGIQAKLMTYLRHLETFRVDRIEQANGM</sequence>
<evidence type="ECO:0000313" key="1">
    <source>
        <dbReference type="EMBL" id="KAK4185441.1"/>
    </source>
</evidence>
<name>A0AAN6WP71_9PEZI</name>
<organism evidence="1 2">
    <name type="scientific">Podospora australis</name>
    <dbReference type="NCBI Taxonomy" id="1536484"/>
    <lineage>
        <taxon>Eukaryota</taxon>
        <taxon>Fungi</taxon>
        <taxon>Dikarya</taxon>
        <taxon>Ascomycota</taxon>
        <taxon>Pezizomycotina</taxon>
        <taxon>Sordariomycetes</taxon>
        <taxon>Sordariomycetidae</taxon>
        <taxon>Sordariales</taxon>
        <taxon>Podosporaceae</taxon>
        <taxon>Podospora</taxon>
    </lineage>
</organism>
<dbReference type="AlphaFoldDB" id="A0AAN6WP71"/>
<comment type="caution">
    <text evidence="1">The sequence shown here is derived from an EMBL/GenBank/DDBJ whole genome shotgun (WGS) entry which is preliminary data.</text>
</comment>
<proteinExistence type="predicted"/>
<reference evidence="1" key="2">
    <citation type="submission" date="2023-05" db="EMBL/GenBank/DDBJ databases">
        <authorList>
            <consortium name="Lawrence Berkeley National Laboratory"/>
            <person name="Steindorff A."/>
            <person name="Hensen N."/>
            <person name="Bonometti L."/>
            <person name="Westerberg I."/>
            <person name="Brannstrom I.O."/>
            <person name="Guillou S."/>
            <person name="Cros-Aarteil S."/>
            <person name="Calhoun S."/>
            <person name="Haridas S."/>
            <person name="Kuo A."/>
            <person name="Mondo S."/>
            <person name="Pangilinan J."/>
            <person name="Riley R."/>
            <person name="Labutti K."/>
            <person name="Andreopoulos B."/>
            <person name="Lipzen A."/>
            <person name="Chen C."/>
            <person name="Yanf M."/>
            <person name="Daum C."/>
            <person name="Ng V."/>
            <person name="Clum A."/>
            <person name="Ohm R."/>
            <person name="Martin F."/>
            <person name="Silar P."/>
            <person name="Natvig D."/>
            <person name="Lalanne C."/>
            <person name="Gautier V."/>
            <person name="Ament-Velasquez S.L."/>
            <person name="Kruys A."/>
            <person name="Hutchinson M.I."/>
            <person name="Powell A.J."/>
            <person name="Barry K."/>
            <person name="Miller A.N."/>
            <person name="Grigoriev I.V."/>
            <person name="Debuchy R."/>
            <person name="Gladieux P."/>
            <person name="Thoren M.H."/>
            <person name="Johannesson H."/>
        </authorList>
    </citation>
    <scope>NUCLEOTIDE SEQUENCE</scope>
    <source>
        <strain evidence="1">PSN309</strain>
    </source>
</reference>
<dbReference type="EMBL" id="MU864449">
    <property type="protein sequence ID" value="KAK4185441.1"/>
    <property type="molecule type" value="Genomic_DNA"/>
</dbReference>
<accession>A0AAN6WP71</accession>
<reference evidence="1" key="1">
    <citation type="journal article" date="2023" name="Mol. Phylogenet. Evol.">
        <title>Genome-scale phylogeny and comparative genomics of the fungal order Sordariales.</title>
        <authorList>
            <person name="Hensen N."/>
            <person name="Bonometti L."/>
            <person name="Westerberg I."/>
            <person name="Brannstrom I.O."/>
            <person name="Guillou S."/>
            <person name="Cros-Aarteil S."/>
            <person name="Calhoun S."/>
            <person name="Haridas S."/>
            <person name="Kuo A."/>
            <person name="Mondo S."/>
            <person name="Pangilinan J."/>
            <person name="Riley R."/>
            <person name="LaButti K."/>
            <person name="Andreopoulos B."/>
            <person name="Lipzen A."/>
            <person name="Chen C."/>
            <person name="Yan M."/>
            <person name="Daum C."/>
            <person name="Ng V."/>
            <person name="Clum A."/>
            <person name="Steindorff A."/>
            <person name="Ohm R.A."/>
            <person name="Martin F."/>
            <person name="Silar P."/>
            <person name="Natvig D.O."/>
            <person name="Lalanne C."/>
            <person name="Gautier V."/>
            <person name="Ament-Velasquez S.L."/>
            <person name="Kruys A."/>
            <person name="Hutchinson M.I."/>
            <person name="Powell A.J."/>
            <person name="Barry K."/>
            <person name="Miller A.N."/>
            <person name="Grigoriev I.V."/>
            <person name="Debuchy R."/>
            <person name="Gladieux P."/>
            <person name="Hiltunen Thoren M."/>
            <person name="Johannesson H."/>
        </authorList>
    </citation>
    <scope>NUCLEOTIDE SEQUENCE</scope>
    <source>
        <strain evidence="1">PSN309</strain>
    </source>
</reference>
<protein>
    <submittedName>
        <fullName evidence="1">Uncharacterized protein</fullName>
    </submittedName>
</protein>
<gene>
    <name evidence="1" type="ORF">QBC35DRAFT_534153</name>
</gene>